<organism evidence="1 2">
    <name type="scientific">Globodera rostochiensis</name>
    <name type="common">Golden nematode worm</name>
    <name type="synonym">Heterodera rostochiensis</name>
    <dbReference type="NCBI Taxonomy" id="31243"/>
    <lineage>
        <taxon>Eukaryota</taxon>
        <taxon>Metazoa</taxon>
        <taxon>Ecdysozoa</taxon>
        <taxon>Nematoda</taxon>
        <taxon>Chromadorea</taxon>
        <taxon>Rhabditida</taxon>
        <taxon>Tylenchina</taxon>
        <taxon>Tylenchomorpha</taxon>
        <taxon>Tylenchoidea</taxon>
        <taxon>Heteroderidae</taxon>
        <taxon>Heteroderinae</taxon>
        <taxon>Globodera</taxon>
    </lineage>
</organism>
<dbReference type="Proteomes" id="UP000887572">
    <property type="component" value="Unplaced"/>
</dbReference>
<keyword evidence="1" id="KW-1185">Reference proteome</keyword>
<evidence type="ECO:0000313" key="2">
    <source>
        <dbReference type="WBParaSite" id="Gr19_v10_g7964.t1"/>
    </source>
</evidence>
<proteinExistence type="predicted"/>
<accession>A0A914I9X5</accession>
<name>A0A914I9X5_GLORO</name>
<dbReference type="WBParaSite" id="Gr19_v10_g7964.t1">
    <property type="protein sequence ID" value="Gr19_v10_g7964.t1"/>
    <property type="gene ID" value="Gr19_v10_g7964"/>
</dbReference>
<protein>
    <submittedName>
        <fullName evidence="2">Uncharacterized protein</fullName>
    </submittedName>
</protein>
<evidence type="ECO:0000313" key="1">
    <source>
        <dbReference type="Proteomes" id="UP000887572"/>
    </source>
</evidence>
<dbReference type="AlphaFoldDB" id="A0A914I9X5"/>
<reference evidence="2" key="1">
    <citation type="submission" date="2022-11" db="UniProtKB">
        <authorList>
            <consortium name="WormBaseParasite"/>
        </authorList>
    </citation>
    <scope>IDENTIFICATION</scope>
</reference>
<sequence length="83" mass="9394">MSGWNVPVVISTPPPHRHKNFGTNAEICCKSGFSQKIPVPANSDDLWGERRRRAAITNKGNFHLCIEISYVDQSGIEFLQRIR</sequence>